<organism evidence="3 4">
    <name type="scientific">Pontibacillus salicampi</name>
    <dbReference type="NCBI Taxonomy" id="1449801"/>
    <lineage>
        <taxon>Bacteria</taxon>
        <taxon>Bacillati</taxon>
        <taxon>Bacillota</taxon>
        <taxon>Bacilli</taxon>
        <taxon>Bacillales</taxon>
        <taxon>Bacillaceae</taxon>
        <taxon>Pontibacillus</taxon>
    </lineage>
</organism>
<dbReference type="InterPro" id="IPR031564">
    <property type="entry name" value="Flp1-like"/>
</dbReference>
<dbReference type="Proteomes" id="UP001589836">
    <property type="component" value="Unassembled WGS sequence"/>
</dbReference>
<evidence type="ECO:0000256" key="1">
    <source>
        <dbReference type="SAM" id="Phobius"/>
    </source>
</evidence>
<comment type="caution">
    <text evidence="3">The sequence shown here is derived from an EMBL/GenBank/DDBJ whole genome shotgun (WGS) entry which is preliminary data.</text>
</comment>
<dbReference type="RefSeq" id="WP_377351873.1">
    <property type="nucleotide sequence ID" value="NZ_JBHLTP010000024.1"/>
</dbReference>
<accession>A0ABV6LUV7</accession>
<keyword evidence="1" id="KW-1133">Transmembrane helix</keyword>
<keyword evidence="1" id="KW-0472">Membrane</keyword>
<feature type="domain" description="Putative Flagellin Flp1-like" evidence="2">
    <location>
        <begin position="11"/>
        <end position="50"/>
    </location>
</feature>
<protein>
    <submittedName>
        <fullName evidence="3">Flp1 family type IVb pilin</fullName>
    </submittedName>
</protein>
<sequence>MKTVANWWKGFWKDEEGLQTLEMMLIIAVIVVIALLFRDRIMSWINSLLDFGDSEVDKFQEGGNSG</sequence>
<name>A0ABV6LUV7_9BACI</name>
<reference evidence="3 4" key="1">
    <citation type="submission" date="2024-09" db="EMBL/GenBank/DDBJ databases">
        <authorList>
            <person name="Sun Q."/>
            <person name="Mori K."/>
        </authorList>
    </citation>
    <scope>NUCLEOTIDE SEQUENCE [LARGE SCALE GENOMIC DNA]</scope>
    <source>
        <strain evidence="3 4">NCAIM B.02529</strain>
    </source>
</reference>
<proteinExistence type="predicted"/>
<evidence type="ECO:0000313" key="3">
    <source>
        <dbReference type="EMBL" id="MFC0526018.1"/>
    </source>
</evidence>
<evidence type="ECO:0000313" key="4">
    <source>
        <dbReference type="Proteomes" id="UP001589836"/>
    </source>
</evidence>
<gene>
    <name evidence="3" type="ORF">ACFFGV_20800</name>
</gene>
<keyword evidence="1" id="KW-0812">Transmembrane</keyword>
<feature type="transmembrane region" description="Helical" evidence="1">
    <location>
        <begin position="20"/>
        <end position="37"/>
    </location>
</feature>
<keyword evidence="4" id="KW-1185">Reference proteome</keyword>
<dbReference type="EMBL" id="JBHLTP010000024">
    <property type="protein sequence ID" value="MFC0526018.1"/>
    <property type="molecule type" value="Genomic_DNA"/>
</dbReference>
<evidence type="ECO:0000259" key="2">
    <source>
        <dbReference type="Pfam" id="PF16982"/>
    </source>
</evidence>
<dbReference type="Pfam" id="PF16982">
    <property type="entry name" value="Flp1_like"/>
    <property type="match status" value="1"/>
</dbReference>